<dbReference type="OrthoDB" id="3727168at2"/>
<sequence length="169" mass="18757">MPRRQKTAAQQHRDAVAAYVAAGGEESVQRVITAVYGVTKKLDQWYARQLADLDLTQGEWAVVAALAKAGEECLTPSQLAELTSVAPSSMTHRLDKMTERGLVQRRPDADNRTRTLVSLTPDGWELFTQSIRESDVVESDVLRGLSATERRELARLLEDVITHLDDVEA</sequence>
<dbReference type="PANTHER" id="PTHR33164">
    <property type="entry name" value="TRANSCRIPTIONAL REGULATOR, MARR FAMILY"/>
    <property type="match status" value="1"/>
</dbReference>
<proteinExistence type="predicted"/>
<reference evidence="2 3" key="1">
    <citation type="submission" date="2013-08" db="EMBL/GenBank/DDBJ databases">
        <title>The genome sequence of Knoellia subterranea.</title>
        <authorList>
            <person name="Zhu W."/>
            <person name="Wang G."/>
        </authorList>
    </citation>
    <scope>NUCLEOTIDE SEQUENCE [LARGE SCALE GENOMIC DNA]</scope>
    <source>
        <strain evidence="2 3">KCTC 19937</strain>
    </source>
</reference>
<dbReference type="SUPFAM" id="SSF46785">
    <property type="entry name" value="Winged helix' DNA-binding domain"/>
    <property type="match status" value="1"/>
</dbReference>
<organism evidence="2 3">
    <name type="scientific">Knoellia subterranea KCTC 19937</name>
    <dbReference type="NCBI Taxonomy" id="1385521"/>
    <lineage>
        <taxon>Bacteria</taxon>
        <taxon>Bacillati</taxon>
        <taxon>Actinomycetota</taxon>
        <taxon>Actinomycetes</taxon>
        <taxon>Micrococcales</taxon>
        <taxon>Intrasporangiaceae</taxon>
        <taxon>Knoellia</taxon>
    </lineage>
</organism>
<dbReference type="STRING" id="1385521.N803_08170"/>
<dbReference type="InterPro" id="IPR036388">
    <property type="entry name" value="WH-like_DNA-bd_sf"/>
</dbReference>
<evidence type="ECO:0000313" key="3">
    <source>
        <dbReference type="Proteomes" id="UP000030011"/>
    </source>
</evidence>
<gene>
    <name evidence="2" type="ORF">N803_08170</name>
</gene>
<protein>
    <submittedName>
        <fullName evidence="2">MarR family transcriptional regulator</fullName>
    </submittedName>
</protein>
<dbReference type="PANTHER" id="PTHR33164:SF104">
    <property type="entry name" value="TRANSCRIPTIONAL REGULATORY PROTEIN"/>
    <property type="match status" value="1"/>
</dbReference>
<dbReference type="Proteomes" id="UP000030011">
    <property type="component" value="Unassembled WGS sequence"/>
</dbReference>
<dbReference type="RefSeq" id="WP_035903088.1">
    <property type="nucleotide sequence ID" value="NZ_AVPK01000002.1"/>
</dbReference>
<dbReference type="Gene3D" id="1.10.10.10">
    <property type="entry name" value="Winged helix-like DNA-binding domain superfamily/Winged helix DNA-binding domain"/>
    <property type="match status" value="1"/>
</dbReference>
<dbReference type="GO" id="GO:0003700">
    <property type="term" value="F:DNA-binding transcription factor activity"/>
    <property type="evidence" value="ECO:0007669"/>
    <property type="project" value="InterPro"/>
</dbReference>
<feature type="domain" description="HTH marR-type" evidence="1">
    <location>
        <begin position="28"/>
        <end position="162"/>
    </location>
</feature>
<dbReference type="EMBL" id="AVPK01000002">
    <property type="protein sequence ID" value="KGN38696.1"/>
    <property type="molecule type" value="Genomic_DNA"/>
</dbReference>
<dbReference type="InterPro" id="IPR036390">
    <property type="entry name" value="WH_DNA-bd_sf"/>
</dbReference>
<dbReference type="InterPro" id="IPR039422">
    <property type="entry name" value="MarR/SlyA-like"/>
</dbReference>
<dbReference type="AlphaFoldDB" id="A0A0A0JST7"/>
<evidence type="ECO:0000259" key="1">
    <source>
        <dbReference type="PROSITE" id="PS50995"/>
    </source>
</evidence>
<dbReference type="PROSITE" id="PS50995">
    <property type="entry name" value="HTH_MARR_2"/>
    <property type="match status" value="1"/>
</dbReference>
<keyword evidence="3" id="KW-1185">Reference proteome</keyword>
<dbReference type="GO" id="GO:0006950">
    <property type="term" value="P:response to stress"/>
    <property type="evidence" value="ECO:0007669"/>
    <property type="project" value="TreeGrafter"/>
</dbReference>
<dbReference type="eggNOG" id="COG1846">
    <property type="taxonomic scope" value="Bacteria"/>
</dbReference>
<name>A0A0A0JST7_9MICO</name>
<comment type="caution">
    <text evidence="2">The sequence shown here is derived from an EMBL/GenBank/DDBJ whole genome shotgun (WGS) entry which is preliminary data.</text>
</comment>
<dbReference type="Pfam" id="PF12802">
    <property type="entry name" value="MarR_2"/>
    <property type="match status" value="1"/>
</dbReference>
<accession>A0A0A0JST7</accession>
<dbReference type="SMART" id="SM00347">
    <property type="entry name" value="HTH_MARR"/>
    <property type="match status" value="1"/>
</dbReference>
<dbReference type="PRINTS" id="PR00598">
    <property type="entry name" value="HTHMARR"/>
</dbReference>
<dbReference type="InterPro" id="IPR000835">
    <property type="entry name" value="HTH_MarR-typ"/>
</dbReference>
<evidence type="ECO:0000313" key="2">
    <source>
        <dbReference type="EMBL" id="KGN38696.1"/>
    </source>
</evidence>